<dbReference type="STRING" id="1266370.NITGR_290037"/>
<sequence length="538" mass="60717">MTTTTRKENGRRLFDLLPAVYRTNDNSDHNRNQGRRERYNGDLGLYLDACGELLDQVQHTLEQRLADLFPDNPLEADRLACQEWLLPYFAKLLDVRLVSPHARGMREEVANAVSWRQRKGTLRVAELLAEAVGQMEVELHEGWKRVAATPRIDKPHLRATALGYSSALDEERYENFPQVISRHPALPAVTVDFRHPSGGRQTKAHNPAARVSKFSDQSVAWRPVSLHGAPCHADSYEDVSRRTVDMRSPDWKRGHYHPKRMLFYYPPPAGFFDKPVQSFKWADHANFLEITEYYERGNKVIEFARKEVEGVESDVWQVEDAVTLTEPSVYRFSGLQFLDALTIENGFLEMERCTVKELTGEREDFMNPVLTVRDGLLESITADKGLVQLEYSTVLKTASVGKLQASDCIFMQSIQFAIPAASVPGKHCIRFSRLQPGQSMNGVTAFKNTRDTVHLFSSAYGERGCGVLHPATSDTVTTGAEEGGEMGAYHHQFLVRQRQAMLDKLQDYIPVGMQAALVPDPRLLVVPPDDTNGDETES</sequence>
<protein>
    <recommendedName>
        <fullName evidence="3">Phage tail protein</fullName>
    </recommendedName>
</protein>
<keyword evidence="2" id="KW-1185">Reference proteome</keyword>
<dbReference type="OrthoDB" id="626916at2"/>
<name>M1YIV9_NITG3</name>
<dbReference type="InterPro" id="IPR006521">
    <property type="entry name" value="Tail_protein_I"/>
</dbReference>
<proteinExistence type="predicted"/>
<evidence type="ECO:0000313" key="2">
    <source>
        <dbReference type="Proteomes" id="UP000011704"/>
    </source>
</evidence>
<organism evidence="1 2">
    <name type="scientific">Nitrospina gracilis (strain 3/211)</name>
    <dbReference type="NCBI Taxonomy" id="1266370"/>
    <lineage>
        <taxon>Bacteria</taxon>
        <taxon>Pseudomonadati</taxon>
        <taxon>Nitrospinota/Tectimicrobiota group</taxon>
        <taxon>Nitrospinota</taxon>
        <taxon>Nitrospinia</taxon>
        <taxon>Nitrospinales</taxon>
        <taxon>Nitrospinaceae</taxon>
        <taxon>Nitrospina</taxon>
    </lineage>
</organism>
<dbReference type="Pfam" id="PF09684">
    <property type="entry name" value="Tail_P2_I"/>
    <property type="match status" value="1"/>
</dbReference>
<accession>M1YIV9</accession>
<dbReference type="RefSeq" id="WP_005007914.1">
    <property type="nucleotide sequence ID" value="NZ_HG422173.1"/>
</dbReference>
<dbReference type="AlphaFoldDB" id="M1YIV9"/>
<dbReference type="InParanoid" id="M1YIV9"/>
<gene>
    <name evidence="1" type="ORF">NITGR_290037</name>
</gene>
<dbReference type="HOGENOM" id="CLU_477130_0_0_0"/>
<comment type="caution">
    <text evidence="1">The sequence shown here is derived from an EMBL/GenBank/DDBJ whole genome shotgun (WGS) entry which is preliminary data.</text>
</comment>
<evidence type="ECO:0000313" key="1">
    <source>
        <dbReference type="EMBL" id="CCQ90438.1"/>
    </source>
</evidence>
<dbReference type="EMBL" id="CAQJ01000032">
    <property type="protein sequence ID" value="CCQ90438.1"/>
    <property type="molecule type" value="Genomic_DNA"/>
</dbReference>
<dbReference type="Proteomes" id="UP000011704">
    <property type="component" value="Unassembled WGS sequence"/>
</dbReference>
<reference evidence="1 2" key="1">
    <citation type="journal article" date="2013" name="Front. Microbiol.">
        <title>The genome of Nitrospina gracilis illuminates the metabolism and evolution of the major marine nitrite oxidizer.</title>
        <authorList>
            <person name="Luecker S."/>
            <person name="Nowka B."/>
            <person name="Rattei T."/>
            <person name="Spieck E."/>
            <person name="and Daims H."/>
        </authorList>
    </citation>
    <scope>NUCLEOTIDE SEQUENCE [LARGE SCALE GENOMIC DNA]</scope>
    <source>
        <strain evidence="1 2">3/211</strain>
    </source>
</reference>
<evidence type="ECO:0008006" key="3">
    <source>
        <dbReference type="Google" id="ProtNLM"/>
    </source>
</evidence>